<keyword evidence="6 7" id="KW-0472">Membrane</keyword>
<evidence type="ECO:0000256" key="3">
    <source>
        <dbReference type="ARBA" id="ARBA00022475"/>
    </source>
</evidence>
<evidence type="ECO:0000259" key="8">
    <source>
        <dbReference type="Pfam" id="PF00528"/>
    </source>
</evidence>
<protein>
    <submittedName>
        <fullName evidence="9">ABC transporter permease</fullName>
    </submittedName>
</protein>
<dbReference type="PANTHER" id="PTHR30151:SF41">
    <property type="entry name" value="ABC TRANSPORTER PERMEASE PROTEIN"/>
    <property type="match status" value="1"/>
</dbReference>
<keyword evidence="5 7" id="KW-1133">Transmembrane helix</keyword>
<dbReference type="CDD" id="cd06261">
    <property type="entry name" value="TM_PBP2"/>
    <property type="match status" value="1"/>
</dbReference>
<feature type="transmembrane region" description="Helical" evidence="7">
    <location>
        <begin position="159"/>
        <end position="179"/>
    </location>
</feature>
<dbReference type="PANTHER" id="PTHR30151">
    <property type="entry name" value="ALKANE SULFONATE ABC TRANSPORTER-RELATED, MEMBRANE SUBUNIT"/>
    <property type="match status" value="1"/>
</dbReference>
<evidence type="ECO:0000256" key="4">
    <source>
        <dbReference type="ARBA" id="ARBA00022692"/>
    </source>
</evidence>
<dbReference type="EMBL" id="JBITLV010000001">
    <property type="protein sequence ID" value="MFI7585826.1"/>
    <property type="molecule type" value="Genomic_DNA"/>
</dbReference>
<evidence type="ECO:0000256" key="5">
    <source>
        <dbReference type="ARBA" id="ARBA00022989"/>
    </source>
</evidence>
<feature type="transmembrane region" description="Helical" evidence="7">
    <location>
        <begin position="80"/>
        <end position="111"/>
    </location>
</feature>
<evidence type="ECO:0000256" key="6">
    <source>
        <dbReference type="ARBA" id="ARBA00023136"/>
    </source>
</evidence>
<dbReference type="Gene3D" id="1.10.3720.10">
    <property type="entry name" value="MetI-like"/>
    <property type="match status" value="1"/>
</dbReference>
<accession>A0ABW8AHJ4</accession>
<feature type="transmembrane region" description="Helical" evidence="7">
    <location>
        <begin position="12"/>
        <end position="32"/>
    </location>
</feature>
<keyword evidence="3" id="KW-1003">Cell membrane</keyword>
<dbReference type="SUPFAM" id="SSF161098">
    <property type="entry name" value="MetI-like"/>
    <property type="match status" value="1"/>
</dbReference>
<keyword evidence="2" id="KW-0813">Transport</keyword>
<proteinExistence type="predicted"/>
<feature type="transmembrane region" description="Helical" evidence="7">
    <location>
        <begin position="123"/>
        <end position="147"/>
    </location>
</feature>
<dbReference type="InterPro" id="IPR000515">
    <property type="entry name" value="MetI-like"/>
</dbReference>
<evidence type="ECO:0000313" key="10">
    <source>
        <dbReference type="Proteomes" id="UP001612915"/>
    </source>
</evidence>
<comment type="subcellular location">
    <subcellularLocation>
        <location evidence="1">Cell membrane</location>
        <topology evidence="1">Multi-pass membrane protein</topology>
    </subcellularLocation>
</comment>
<keyword evidence="4 7" id="KW-0812">Transmembrane</keyword>
<evidence type="ECO:0000256" key="2">
    <source>
        <dbReference type="ARBA" id="ARBA00022448"/>
    </source>
</evidence>
<organism evidence="9 10">
    <name type="scientific">Spongisporangium articulatum</name>
    <dbReference type="NCBI Taxonomy" id="3362603"/>
    <lineage>
        <taxon>Bacteria</taxon>
        <taxon>Bacillati</taxon>
        <taxon>Actinomycetota</taxon>
        <taxon>Actinomycetes</taxon>
        <taxon>Kineosporiales</taxon>
        <taxon>Kineosporiaceae</taxon>
        <taxon>Spongisporangium</taxon>
    </lineage>
</organism>
<gene>
    <name evidence="9" type="ORF">ACIB24_01980</name>
</gene>
<name>A0ABW8AHJ4_9ACTN</name>
<feature type="transmembrane region" description="Helical" evidence="7">
    <location>
        <begin position="263"/>
        <end position="283"/>
    </location>
</feature>
<comment type="caution">
    <text evidence="9">The sequence shown here is derived from an EMBL/GenBank/DDBJ whole genome shotgun (WGS) entry which is preliminary data.</text>
</comment>
<keyword evidence="10" id="KW-1185">Reference proteome</keyword>
<evidence type="ECO:0000313" key="9">
    <source>
        <dbReference type="EMBL" id="MFI7585826.1"/>
    </source>
</evidence>
<dbReference type="Pfam" id="PF00528">
    <property type="entry name" value="BPD_transp_1"/>
    <property type="match status" value="1"/>
</dbReference>
<evidence type="ECO:0000256" key="7">
    <source>
        <dbReference type="SAM" id="Phobius"/>
    </source>
</evidence>
<dbReference type="Proteomes" id="UP001612915">
    <property type="component" value="Unassembled WGS sequence"/>
</dbReference>
<sequence length="296" mass="31240">MRTLRGRALPALVSFGYGLLAVALLVLLWEGYKAVGSPDGWSVHDVRLLPRADDVSMPHVWQILDRFTQPEISTPGSHSVFVAVLLAGWFSFRVAFAGWVGGVLVGGLLALLMQRFRTAQDALLPYVIVSQTVPLVAIAPVVVGWGGNLAVFGQPWQPWMSVAVISGYLAFFPVAVGLLRGLESPQAAQLGLMHSYAASYWQTLLHLRLPASVGHLIPALRLGAAASVIGAIVAEISTGTRGGIGRLIIEYAQSATGDPAKPWTALLGAAVLGLVVAGLVGLLDLSLSRFQPAGAR</sequence>
<reference evidence="9 10" key="1">
    <citation type="submission" date="2024-10" db="EMBL/GenBank/DDBJ databases">
        <title>The Natural Products Discovery Center: Release of the First 8490 Sequenced Strains for Exploring Actinobacteria Biosynthetic Diversity.</title>
        <authorList>
            <person name="Kalkreuter E."/>
            <person name="Kautsar S.A."/>
            <person name="Yang D."/>
            <person name="Bader C.D."/>
            <person name="Teijaro C.N."/>
            <person name="Fluegel L."/>
            <person name="Davis C.M."/>
            <person name="Simpson J.R."/>
            <person name="Lauterbach L."/>
            <person name="Steele A.D."/>
            <person name="Gui C."/>
            <person name="Meng S."/>
            <person name="Li G."/>
            <person name="Viehrig K."/>
            <person name="Ye F."/>
            <person name="Su P."/>
            <person name="Kiefer A.F."/>
            <person name="Nichols A."/>
            <person name="Cepeda A.J."/>
            <person name="Yan W."/>
            <person name="Fan B."/>
            <person name="Jiang Y."/>
            <person name="Adhikari A."/>
            <person name="Zheng C.-J."/>
            <person name="Schuster L."/>
            <person name="Cowan T.M."/>
            <person name="Smanski M.J."/>
            <person name="Chevrette M.G."/>
            <person name="De Carvalho L.P.S."/>
            <person name="Shen B."/>
        </authorList>
    </citation>
    <scope>NUCLEOTIDE SEQUENCE [LARGE SCALE GENOMIC DNA]</scope>
    <source>
        <strain evidence="9 10">NPDC049639</strain>
    </source>
</reference>
<dbReference type="InterPro" id="IPR035906">
    <property type="entry name" value="MetI-like_sf"/>
</dbReference>
<evidence type="ECO:0000256" key="1">
    <source>
        <dbReference type="ARBA" id="ARBA00004651"/>
    </source>
</evidence>
<feature type="domain" description="ABC transmembrane type-1" evidence="8">
    <location>
        <begin position="102"/>
        <end position="285"/>
    </location>
</feature>
<dbReference type="RefSeq" id="WP_398274377.1">
    <property type="nucleotide sequence ID" value="NZ_JBITLV010000001.1"/>
</dbReference>